<evidence type="ECO:0000259" key="3">
    <source>
        <dbReference type="Pfam" id="PF00156"/>
    </source>
</evidence>
<dbReference type="Gene3D" id="3.40.50.2020">
    <property type="match status" value="1"/>
</dbReference>
<evidence type="ECO:0000313" key="4">
    <source>
        <dbReference type="EMBL" id="ORC37328.1"/>
    </source>
</evidence>
<dbReference type="InterPro" id="IPR000836">
    <property type="entry name" value="PRTase_dom"/>
</dbReference>
<dbReference type="InterPro" id="IPR029057">
    <property type="entry name" value="PRTase-like"/>
</dbReference>
<keyword evidence="1" id="KW-0328">Glycosyltransferase</keyword>
<sequence>MKKEFLPYQTMRDNSIKLAYSIYKDGFVPDVIYVSLRGGAYLGNIISEYFKAIRRNDRPVFYAAVVARSYTDIRQQERVMVDGWTYNPSYLRNGDKVLLVDDIFDSGRTINHLSEIIIDKGIPREDIKIAVHDYKILEYIPEQKRLPLQPDYYCRKLSINAPEEDYWIHYASHELIGLTSEERERYYYAGSNDPLLREALESALE</sequence>
<proteinExistence type="predicted"/>
<comment type="caution">
    <text evidence="4">The sequence shown here is derived from an EMBL/GenBank/DDBJ whole genome shotgun (WGS) entry which is preliminary data.</text>
</comment>
<dbReference type="AlphaFoldDB" id="A0A1Y1S1E5"/>
<evidence type="ECO:0000313" key="5">
    <source>
        <dbReference type="Proteomes" id="UP000192343"/>
    </source>
</evidence>
<dbReference type="RefSeq" id="WP_083048494.1">
    <property type="nucleotide sequence ID" value="NZ_CAXXQO010000002.1"/>
</dbReference>
<organism evidence="4 5">
    <name type="scientific">Marispirochaeta aestuarii</name>
    <dbReference type="NCBI Taxonomy" id="1963862"/>
    <lineage>
        <taxon>Bacteria</taxon>
        <taxon>Pseudomonadati</taxon>
        <taxon>Spirochaetota</taxon>
        <taxon>Spirochaetia</taxon>
        <taxon>Spirochaetales</taxon>
        <taxon>Spirochaetaceae</taxon>
        <taxon>Marispirochaeta</taxon>
    </lineage>
</organism>
<dbReference type="CDD" id="cd06223">
    <property type="entry name" value="PRTases_typeI"/>
    <property type="match status" value="1"/>
</dbReference>
<name>A0A1Y1S1E5_9SPIO</name>
<feature type="domain" description="Phosphoribosyltransferase" evidence="3">
    <location>
        <begin position="8"/>
        <end position="132"/>
    </location>
</feature>
<dbReference type="Proteomes" id="UP000192343">
    <property type="component" value="Unassembled WGS sequence"/>
</dbReference>
<dbReference type="STRING" id="1963862.B4O97_03810"/>
<evidence type="ECO:0000256" key="1">
    <source>
        <dbReference type="ARBA" id="ARBA00022676"/>
    </source>
</evidence>
<keyword evidence="5" id="KW-1185">Reference proteome</keyword>
<reference evidence="4 5" key="1">
    <citation type="submission" date="2017-03" db="EMBL/GenBank/DDBJ databases">
        <title>Draft Genome sequence of Marispirochaeta sp. strain JC444.</title>
        <authorList>
            <person name="Shivani Y."/>
            <person name="Subhash Y."/>
            <person name="Sasikala C."/>
            <person name="Ramana C."/>
        </authorList>
    </citation>
    <scope>NUCLEOTIDE SEQUENCE [LARGE SCALE GENOMIC DNA]</scope>
    <source>
        <strain evidence="4 5">JC444</strain>
    </source>
</reference>
<dbReference type="PANTHER" id="PTHR43363">
    <property type="entry name" value="HYPOXANTHINE PHOSPHORIBOSYLTRANSFERASE"/>
    <property type="match status" value="1"/>
</dbReference>
<dbReference type="SUPFAM" id="SSF53271">
    <property type="entry name" value="PRTase-like"/>
    <property type="match status" value="1"/>
</dbReference>
<dbReference type="Pfam" id="PF00156">
    <property type="entry name" value="Pribosyltran"/>
    <property type="match status" value="1"/>
</dbReference>
<keyword evidence="2 4" id="KW-0808">Transferase</keyword>
<dbReference type="EMBL" id="MWQY01000003">
    <property type="protein sequence ID" value="ORC37328.1"/>
    <property type="molecule type" value="Genomic_DNA"/>
</dbReference>
<dbReference type="OrthoDB" id="199120at2"/>
<accession>A0A1Y1S1E5</accession>
<dbReference type="PANTHER" id="PTHR43363:SF1">
    <property type="entry name" value="HYPOXANTHINE-GUANINE PHOSPHORIBOSYLTRANSFERASE"/>
    <property type="match status" value="1"/>
</dbReference>
<evidence type="ECO:0000256" key="2">
    <source>
        <dbReference type="ARBA" id="ARBA00022679"/>
    </source>
</evidence>
<protein>
    <submittedName>
        <fullName evidence="4">Phosphoribosyl transferase</fullName>
    </submittedName>
</protein>
<dbReference type="GO" id="GO:0016757">
    <property type="term" value="F:glycosyltransferase activity"/>
    <property type="evidence" value="ECO:0007669"/>
    <property type="project" value="UniProtKB-KW"/>
</dbReference>
<gene>
    <name evidence="4" type="ORF">B4O97_03810</name>
</gene>